<accession>B3V4Q9</accession>
<dbReference type="SMART" id="SM00507">
    <property type="entry name" value="HNHc"/>
    <property type="match status" value="1"/>
</dbReference>
<keyword evidence="2" id="KW-0934">Plastid</keyword>
<keyword evidence="2" id="KW-0255">Endonuclease</keyword>
<feature type="domain" description="HNH nuclease" evidence="1">
    <location>
        <begin position="62"/>
        <end position="107"/>
    </location>
</feature>
<name>B3V4Q9_OEDCA</name>
<evidence type="ECO:0000259" key="1">
    <source>
        <dbReference type="SMART" id="SM00507"/>
    </source>
</evidence>
<reference evidence="2" key="1">
    <citation type="journal article" date="2008" name="BMC Genomics">
        <title>Chloroplast DNA sequence of the green alga Oedogonium cardiacum (Chlorophyceae): unique genome architecture, derived characters shared with the Chaetophorales and novel genes acquired through horizontal transfer.</title>
        <authorList>
            <person name="Brouard J.S."/>
            <person name="Otis C."/>
            <person name="Lemieux C."/>
            <person name="Turmel M."/>
        </authorList>
    </citation>
    <scope>NUCLEOTIDE SEQUENCE [LARGE SCALE GENOMIC DNA]</scope>
    <source>
        <strain evidence="2">SAG 575-1b</strain>
    </source>
</reference>
<dbReference type="Pfam" id="PF01844">
    <property type="entry name" value="HNH"/>
    <property type="match status" value="1"/>
</dbReference>
<dbReference type="GO" id="GO:0008270">
    <property type="term" value="F:zinc ion binding"/>
    <property type="evidence" value="ECO:0007669"/>
    <property type="project" value="InterPro"/>
</dbReference>
<organism evidence="2">
    <name type="scientific">Oedogonium cardiacum</name>
    <name type="common">Filamentous green alga</name>
    <dbReference type="NCBI Taxonomy" id="55995"/>
    <lineage>
        <taxon>Eukaryota</taxon>
        <taxon>Viridiplantae</taxon>
        <taxon>Chlorophyta</taxon>
        <taxon>core chlorophytes</taxon>
        <taxon>Chlorophyceae</taxon>
        <taxon>OCC clade</taxon>
        <taxon>Oedogoniales</taxon>
        <taxon>Oedogoniaceae</taxon>
        <taxon>Oedogonium</taxon>
    </lineage>
</organism>
<dbReference type="EMBL" id="EU677193">
    <property type="protein sequence ID" value="ACC97301.1"/>
    <property type="molecule type" value="Genomic_DNA"/>
</dbReference>
<dbReference type="RefSeq" id="YP_002000465.1">
    <property type="nucleotide sequence ID" value="NC_011031.1"/>
</dbReference>
<proteinExistence type="predicted"/>
<dbReference type="RefSeq" id="YP_002000413.1">
    <property type="nucleotide sequence ID" value="NC_011031.1"/>
</dbReference>
<gene>
    <name evidence="2" type="primary">orf165</name>
</gene>
<protein>
    <submittedName>
        <fullName evidence="2">Putative HNH homing endonuclease</fullName>
    </submittedName>
</protein>
<reference evidence="2" key="2">
    <citation type="submission" date="2008-04" db="EMBL/GenBank/DDBJ databases">
        <authorList>
            <consortium name="US DOE Joint Genome Institute"/>
            <person name="Lucas S."/>
            <person name="Copeland A."/>
            <person name="Lapidus A."/>
            <person name="Glavina del Rio T."/>
            <person name="Pitluck S."/>
            <person name="Sun H."/>
            <person name="Schmutz J."/>
            <person name="Larimer F."/>
            <person name="Land M."/>
            <person name="Hauser L."/>
            <person name="Kyrpides N."/>
            <person name="Anderson I."/>
            <person name="Herlemann D.P.R."/>
            <person name="Geissinger O."/>
            <person name="Ikeda-Ohtsubo W."/>
            <person name="Kunin V."/>
            <person name="Humgenholtz P."/>
            <person name="Brune A."/>
            <person name="Richardson P."/>
        </authorList>
    </citation>
    <scope>NUCLEOTIDE SEQUENCE</scope>
    <source>
        <strain evidence="2">SAG 575-1b</strain>
    </source>
</reference>
<dbReference type="InterPro" id="IPR002711">
    <property type="entry name" value="HNH"/>
</dbReference>
<dbReference type="GeneID" id="6440108"/>
<keyword evidence="2" id="KW-0540">Nuclease</keyword>
<sequence>MQPQPKRFIKNIKKKPVIQPQQSVNIRPNSIVSGNELNTIWQKMNSAGKGLNPYENFIQKLKNEEKTKKDDTGKVFIGIEKHHIIPRFDGGTDDPSNLVLVSIKEHVIAHWLRWKVLEKPQDYAAFLFRIGDTEEAIAQRNLAIRAARERYKIEGRFMHDSEWQR</sequence>
<dbReference type="CDD" id="cd00085">
    <property type="entry name" value="HNHc"/>
    <property type="match status" value="1"/>
</dbReference>
<keyword evidence="2" id="KW-0378">Hydrolase</keyword>
<dbReference type="GeneID" id="6440094"/>
<dbReference type="GO" id="GO:0003676">
    <property type="term" value="F:nucleic acid binding"/>
    <property type="evidence" value="ECO:0007669"/>
    <property type="project" value="InterPro"/>
</dbReference>
<evidence type="ECO:0000313" key="2">
    <source>
        <dbReference type="EMBL" id="ACC97275.1"/>
    </source>
</evidence>
<keyword evidence="2" id="KW-0150">Chloroplast</keyword>
<dbReference type="GO" id="GO:0004519">
    <property type="term" value="F:endonuclease activity"/>
    <property type="evidence" value="ECO:0007669"/>
    <property type="project" value="UniProtKB-KW"/>
</dbReference>
<geneLocation type="chloroplast" evidence="2"/>
<dbReference type="EMBL" id="EU677193">
    <property type="protein sequence ID" value="ACC97275.1"/>
    <property type="molecule type" value="Genomic_DNA"/>
</dbReference>
<dbReference type="AlphaFoldDB" id="B3V4Q9"/>
<dbReference type="InterPro" id="IPR003615">
    <property type="entry name" value="HNH_nuc"/>
</dbReference>